<sequence length="474" mass="53539">MDDTDQSFFPITTITTLIDGALRYSYIDTITDGYIDEYGNTYQTAVFETYFGKSIVGAYIYGLQALYILGMILSLIVVLTTIVGYFISPEIVKRPSIRLSGVIGAVDLSYSIILFVLVNYRYNDAITIPQSTALKLLFEAAPMLFVFLNTCIVVQLHLTVLLRKEHWAERVSPFYELVSLVLAFGFASLQFIDFKETRWNLYTMLFESVIDRDERMEFMLYISGPVWEYLTLAYCLVITVLVLLRLFPMWKKTSANGGSGGGGSSDLDMKRKRMTHPDIKRKDWERIQREEMLKELQEQQQQDSGVTMMMMMSGGSADQRYLFLESQTSLVNFNNSTSNNSGSGLGYNNSGGSNDNTSPTSTATPTTATNNNEKANSNNKPRIPPMSMHVSCTPKQRKKMRKTILRILLFPIVTIVLRVLLVIADYVPTSEASQAMAFTLFALQIIVSFVLFIVNPSMDELLPLMWAKARNFIA</sequence>
<feature type="transmembrane region" description="Helical" evidence="2">
    <location>
        <begin position="65"/>
        <end position="87"/>
    </location>
</feature>
<keyword evidence="2" id="KW-0472">Membrane</keyword>
<feature type="transmembrane region" description="Helical" evidence="2">
    <location>
        <begin position="174"/>
        <end position="192"/>
    </location>
</feature>
<gene>
    <name evidence="3" type="ORF">H4219_005336</name>
</gene>
<keyword evidence="4" id="KW-1185">Reference proteome</keyword>
<organism evidence="3 4">
    <name type="scientific">Mycoemilia scoparia</name>
    <dbReference type="NCBI Taxonomy" id="417184"/>
    <lineage>
        <taxon>Eukaryota</taxon>
        <taxon>Fungi</taxon>
        <taxon>Fungi incertae sedis</taxon>
        <taxon>Zoopagomycota</taxon>
        <taxon>Kickxellomycotina</taxon>
        <taxon>Kickxellomycetes</taxon>
        <taxon>Kickxellales</taxon>
        <taxon>Kickxellaceae</taxon>
        <taxon>Mycoemilia</taxon>
    </lineage>
</organism>
<evidence type="ECO:0000313" key="4">
    <source>
        <dbReference type="Proteomes" id="UP001150538"/>
    </source>
</evidence>
<dbReference type="SUPFAM" id="SSF81321">
    <property type="entry name" value="Family A G protein-coupled receptor-like"/>
    <property type="match status" value="1"/>
</dbReference>
<feature type="transmembrane region" description="Helical" evidence="2">
    <location>
        <begin position="140"/>
        <end position="162"/>
    </location>
</feature>
<evidence type="ECO:0000313" key="3">
    <source>
        <dbReference type="EMBL" id="KAJ1913134.1"/>
    </source>
</evidence>
<feature type="transmembrane region" description="Helical" evidence="2">
    <location>
        <begin position="99"/>
        <end position="120"/>
    </location>
</feature>
<name>A0A9W7ZPK1_9FUNG</name>
<dbReference type="Proteomes" id="UP001150538">
    <property type="component" value="Unassembled WGS sequence"/>
</dbReference>
<reference evidence="3" key="1">
    <citation type="submission" date="2022-07" db="EMBL/GenBank/DDBJ databases">
        <title>Phylogenomic reconstructions and comparative analyses of Kickxellomycotina fungi.</title>
        <authorList>
            <person name="Reynolds N.K."/>
            <person name="Stajich J.E."/>
            <person name="Barry K."/>
            <person name="Grigoriev I.V."/>
            <person name="Crous P."/>
            <person name="Smith M.E."/>
        </authorList>
    </citation>
    <scope>NUCLEOTIDE SEQUENCE</scope>
    <source>
        <strain evidence="3">NBRC 100468</strain>
    </source>
</reference>
<protein>
    <submittedName>
        <fullName evidence="3">Uncharacterized protein</fullName>
    </submittedName>
</protein>
<accession>A0A9W7ZPK1</accession>
<evidence type="ECO:0000256" key="2">
    <source>
        <dbReference type="SAM" id="Phobius"/>
    </source>
</evidence>
<feature type="transmembrane region" description="Helical" evidence="2">
    <location>
        <begin position="404"/>
        <end position="423"/>
    </location>
</feature>
<comment type="caution">
    <text evidence="3">The sequence shown here is derived from an EMBL/GenBank/DDBJ whole genome shotgun (WGS) entry which is preliminary data.</text>
</comment>
<feature type="region of interest" description="Disordered" evidence="1">
    <location>
        <begin position="334"/>
        <end position="394"/>
    </location>
</feature>
<feature type="transmembrane region" description="Helical" evidence="2">
    <location>
        <begin position="435"/>
        <end position="454"/>
    </location>
</feature>
<feature type="compositionally biased region" description="Low complexity" evidence="1">
    <location>
        <begin position="334"/>
        <end position="381"/>
    </location>
</feature>
<keyword evidence="2" id="KW-0812">Transmembrane</keyword>
<dbReference type="OrthoDB" id="3251871at2759"/>
<dbReference type="AlphaFoldDB" id="A0A9W7ZPK1"/>
<feature type="transmembrane region" description="Helical" evidence="2">
    <location>
        <begin position="226"/>
        <end position="247"/>
    </location>
</feature>
<dbReference type="EMBL" id="JANBPU010000284">
    <property type="protein sequence ID" value="KAJ1913134.1"/>
    <property type="molecule type" value="Genomic_DNA"/>
</dbReference>
<keyword evidence="2" id="KW-1133">Transmembrane helix</keyword>
<evidence type="ECO:0000256" key="1">
    <source>
        <dbReference type="SAM" id="MobiDB-lite"/>
    </source>
</evidence>
<proteinExistence type="predicted"/>